<sequence length="47" mass="5620">MQGFEVRFKNLFKSLFVCSPQRCSYLVMHHVFLKIMSVLSPYLFLYA</sequence>
<reference evidence="1" key="1">
    <citation type="submission" date="2020-02" db="EMBL/GenBank/DDBJ databases">
        <authorList>
            <person name="Meier V. D."/>
        </authorList>
    </citation>
    <scope>NUCLEOTIDE SEQUENCE</scope>
    <source>
        <strain evidence="1">AVDCRST_MAG96</strain>
    </source>
</reference>
<dbReference type="EMBL" id="CADCVN010001108">
    <property type="protein sequence ID" value="CAA9518817.1"/>
    <property type="molecule type" value="Genomic_DNA"/>
</dbReference>
<gene>
    <name evidence="1" type="ORF">AVDCRST_MAG96-2823</name>
</gene>
<accession>A0A6J4TBC1</accession>
<proteinExistence type="predicted"/>
<protein>
    <submittedName>
        <fullName evidence="1">Uncharacterized protein</fullName>
    </submittedName>
</protein>
<name>A0A6J4TBC1_9BACT</name>
<organism evidence="1">
    <name type="scientific">uncultured Segetibacter sp</name>
    <dbReference type="NCBI Taxonomy" id="481133"/>
    <lineage>
        <taxon>Bacteria</taxon>
        <taxon>Pseudomonadati</taxon>
        <taxon>Bacteroidota</taxon>
        <taxon>Chitinophagia</taxon>
        <taxon>Chitinophagales</taxon>
        <taxon>Chitinophagaceae</taxon>
        <taxon>Segetibacter</taxon>
        <taxon>environmental samples</taxon>
    </lineage>
</organism>
<dbReference type="AlphaFoldDB" id="A0A6J4TBC1"/>
<evidence type="ECO:0000313" key="1">
    <source>
        <dbReference type="EMBL" id="CAA9518817.1"/>
    </source>
</evidence>